<evidence type="ECO:0000256" key="8">
    <source>
        <dbReference type="RuleBase" id="RU003738"/>
    </source>
</evidence>
<dbReference type="EC" id="4.1.1.20" evidence="5 6"/>
<comment type="caution">
    <text evidence="11">The sequence shown here is derived from an EMBL/GenBank/DDBJ whole genome shotgun (WGS) entry which is preliminary data.</text>
</comment>
<dbReference type="InterPro" id="IPR029066">
    <property type="entry name" value="PLP-binding_barrel"/>
</dbReference>
<dbReference type="InterPro" id="IPR009006">
    <property type="entry name" value="Ala_racemase/Decarboxylase_C"/>
</dbReference>
<dbReference type="CDD" id="cd06828">
    <property type="entry name" value="PLPDE_III_DapDC"/>
    <property type="match status" value="1"/>
</dbReference>
<sequence>MLLPVSHRVNERGHLEIGGCDLIELARRHGTPLYVYDEATVRSRCQEFMAAMGKRGEVLYSAKAFASPGFLRIVASEGLGLEVVSAGELHIALRAGYPTARIYFLGNNKSEEDVAAAFAAGATLVLDGFHDFELLRRVVPAGHRQRCLLRVSPGVDAQTHAFIATGQLDSKFGFSIESGAARAAVEEALAQDSIHLEGLHSHIGSQIFDLRGHVQALEIMLDLLAQLRAEQGYEPHKLGAGGGLGIAYTDADDPPTPSQFVGTLLAALERGAALRSLRQPALVVEPGRAIAGPAGVALYTVGSIKDIPGVRRYVAVDGGMGDNIRPKLYGARYQPLLAGDPEGSPTETVTIAGKYCESTDILVSDAQLPEVREGDILAMPAVGAYCLSLASQYNGLPRPAVVMVADGRDRLIRRRETYDDLLAAEIL</sequence>
<keyword evidence="5" id="KW-0028">Amino-acid biosynthesis</keyword>
<feature type="binding site" evidence="5">
    <location>
        <position position="325"/>
    </location>
    <ligand>
        <name>substrate</name>
    </ligand>
</feature>
<protein>
    <recommendedName>
        <fullName evidence="5 6">Diaminopimelate decarboxylase</fullName>
        <shortName evidence="5">DAP decarboxylase</shortName>
        <shortName evidence="5">DAPDC</shortName>
        <ecNumber evidence="5 6">4.1.1.20</ecNumber>
    </recommendedName>
</protein>
<dbReference type="SUPFAM" id="SSF51419">
    <property type="entry name" value="PLP-binding barrel"/>
    <property type="match status" value="1"/>
</dbReference>
<evidence type="ECO:0000259" key="9">
    <source>
        <dbReference type="Pfam" id="PF00278"/>
    </source>
</evidence>
<dbReference type="GO" id="GO:0009089">
    <property type="term" value="P:lysine biosynthetic process via diaminopimelate"/>
    <property type="evidence" value="ECO:0007669"/>
    <property type="project" value="UniProtKB-UniRule"/>
</dbReference>
<evidence type="ECO:0000313" key="12">
    <source>
        <dbReference type="Proteomes" id="UP000620075"/>
    </source>
</evidence>
<feature type="modified residue" description="N6-(pyridoxal phosphate)lysine" evidence="5 7">
    <location>
        <position position="63"/>
    </location>
</feature>
<accession>A0A934KFD9</accession>
<dbReference type="Gene3D" id="2.40.37.10">
    <property type="entry name" value="Lyase, Ornithine Decarboxylase, Chain A, domain 1"/>
    <property type="match status" value="1"/>
</dbReference>
<comment type="similarity">
    <text evidence="5">Belongs to the Orn/Lys/Arg decarboxylase class-II family. LysA subfamily.</text>
</comment>
<comment type="function">
    <text evidence="5">Specifically catalyzes the decarboxylation of meso-diaminopimelate (meso-DAP) to L-lysine.</text>
</comment>
<feature type="binding site" evidence="5">
    <location>
        <position position="385"/>
    </location>
    <ligand>
        <name>substrate</name>
    </ligand>
</feature>
<keyword evidence="2 5" id="KW-0210">Decarboxylase</keyword>
<dbReference type="InterPro" id="IPR002986">
    <property type="entry name" value="DAP_deCOOHase_LysA"/>
</dbReference>
<name>A0A934KFD9_9BACT</name>
<dbReference type="GO" id="GO:0030170">
    <property type="term" value="F:pyridoxal phosphate binding"/>
    <property type="evidence" value="ECO:0007669"/>
    <property type="project" value="UniProtKB-UniRule"/>
</dbReference>
<dbReference type="PANTHER" id="PTHR43727">
    <property type="entry name" value="DIAMINOPIMELATE DECARBOXYLASE"/>
    <property type="match status" value="1"/>
</dbReference>
<dbReference type="FunFam" id="3.20.20.10:FF:000003">
    <property type="entry name" value="Diaminopimelate decarboxylase"/>
    <property type="match status" value="1"/>
</dbReference>
<dbReference type="HAMAP" id="MF_02120">
    <property type="entry name" value="LysA"/>
    <property type="match status" value="1"/>
</dbReference>
<evidence type="ECO:0000256" key="7">
    <source>
        <dbReference type="PIRSR" id="PIRSR600183-50"/>
    </source>
</evidence>
<comment type="catalytic activity">
    <reaction evidence="5 8">
        <text>meso-2,6-diaminopimelate + H(+) = L-lysine + CO2</text>
        <dbReference type="Rhea" id="RHEA:15101"/>
        <dbReference type="ChEBI" id="CHEBI:15378"/>
        <dbReference type="ChEBI" id="CHEBI:16526"/>
        <dbReference type="ChEBI" id="CHEBI:32551"/>
        <dbReference type="ChEBI" id="CHEBI:57791"/>
        <dbReference type="EC" id="4.1.1.20"/>
    </reaction>
</comment>
<feature type="binding site" evidence="5">
    <location>
        <position position="243"/>
    </location>
    <ligand>
        <name>pyridoxal 5'-phosphate</name>
        <dbReference type="ChEBI" id="CHEBI:597326"/>
    </ligand>
</feature>
<evidence type="ECO:0000259" key="10">
    <source>
        <dbReference type="Pfam" id="PF02784"/>
    </source>
</evidence>
<evidence type="ECO:0000256" key="1">
    <source>
        <dbReference type="ARBA" id="ARBA00001933"/>
    </source>
</evidence>
<feature type="binding site" evidence="5">
    <location>
        <begin position="285"/>
        <end position="288"/>
    </location>
    <ligand>
        <name>pyridoxal 5'-phosphate</name>
        <dbReference type="ChEBI" id="CHEBI:597326"/>
    </ligand>
</feature>
<comment type="cofactor">
    <cofactor evidence="1 5 7 8">
        <name>pyridoxal 5'-phosphate</name>
        <dbReference type="ChEBI" id="CHEBI:597326"/>
    </cofactor>
</comment>
<reference evidence="11 12" key="1">
    <citation type="submission" date="2020-10" db="EMBL/GenBank/DDBJ databases">
        <title>Ca. Dormibacterota MAGs.</title>
        <authorList>
            <person name="Montgomery K."/>
        </authorList>
    </citation>
    <scope>NUCLEOTIDE SEQUENCE [LARGE SCALE GENOMIC DNA]</scope>
    <source>
        <strain evidence="11">SC8811_S16_3</strain>
    </source>
</reference>
<evidence type="ECO:0000313" key="11">
    <source>
        <dbReference type="EMBL" id="MBJ7602627.1"/>
    </source>
</evidence>
<dbReference type="SUPFAM" id="SSF50621">
    <property type="entry name" value="Alanine racemase C-terminal domain-like"/>
    <property type="match status" value="1"/>
</dbReference>
<comment type="pathway">
    <text evidence="5 8">Amino-acid biosynthesis; L-lysine biosynthesis via DAP pathway; L-lysine from DL-2,6-diaminopimelate: step 1/1.</text>
</comment>
<dbReference type="Pfam" id="PF02784">
    <property type="entry name" value="Orn_Arg_deC_N"/>
    <property type="match status" value="1"/>
</dbReference>
<evidence type="ECO:0000256" key="5">
    <source>
        <dbReference type="HAMAP-Rule" id="MF_02120"/>
    </source>
</evidence>
<dbReference type="Pfam" id="PF00278">
    <property type="entry name" value="Orn_DAP_Arg_deC"/>
    <property type="match status" value="1"/>
</dbReference>
<keyword evidence="3 5" id="KW-0663">Pyridoxal phosphate</keyword>
<dbReference type="PRINTS" id="PR01181">
    <property type="entry name" value="DAPDCRBXLASE"/>
</dbReference>
<feature type="active site" description="Proton donor" evidence="7">
    <location>
        <position position="356"/>
    </location>
</feature>
<dbReference type="InterPro" id="IPR000183">
    <property type="entry name" value="Orn/DAP/Arg_de-COase"/>
</dbReference>
<evidence type="ECO:0000256" key="3">
    <source>
        <dbReference type="ARBA" id="ARBA00022898"/>
    </source>
</evidence>
<dbReference type="InterPro" id="IPR022643">
    <property type="entry name" value="De-COase2_C"/>
</dbReference>
<gene>
    <name evidence="5 11" type="primary">lysA</name>
    <name evidence="11" type="ORF">JF888_05470</name>
</gene>
<dbReference type="NCBIfam" id="TIGR01048">
    <property type="entry name" value="lysA"/>
    <property type="match status" value="1"/>
</dbReference>
<comment type="subunit">
    <text evidence="5">Homodimer.</text>
</comment>
<dbReference type="Gene3D" id="3.20.20.10">
    <property type="entry name" value="Alanine racemase"/>
    <property type="match status" value="1"/>
</dbReference>
<keyword evidence="4 5" id="KW-0456">Lyase</keyword>
<feature type="binding site" evidence="5">
    <location>
        <position position="288"/>
    </location>
    <ligand>
        <name>substrate</name>
    </ligand>
</feature>
<dbReference type="RefSeq" id="WP_338177301.1">
    <property type="nucleotide sequence ID" value="NZ_JAEKNQ010000021.1"/>
</dbReference>
<organism evidence="11 12">
    <name type="scientific">Candidatus Dormiibacter inghamiae</name>
    <dbReference type="NCBI Taxonomy" id="3127013"/>
    <lineage>
        <taxon>Bacteria</taxon>
        <taxon>Bacillati</taxon>
        <taxon>Candidatus Dormiibacterota</taxon>
        <taxon>Candidatus Dormibacteria</taxon>
        <taxon>Candidatus Dormibacterales</taxon>
        <taxon>Candidatus Dormibacteraceae</taxon>
        <taxon>Candidatus Dormiibacter</taxon>
    </lineage>
</organism>
<evidence type="ECO:0000256" key="6">
    <source>
        <dbReference type="NCBIfam" id="TIGR01048"/>
    </source>
</evidence>
<evidence type="ECO:0000256" key="4">
    <source>
        <dbReference type="ARBA" id="ARBA00023239"/>
    </source>
</evidence>
<proteinExistence type="inferred from homology"/>
<keyword evidence="5 8" id="KW-0457">Lysine biosynthesis</keyword>
<feature type="domain" description="Orn/DAP/Arg decarboxylase 2 C-terminal" evidence="9">
    <location>
        <begin position="33"/>
        <end position="383"/>
    </location>
</feature>
<dbReference type="PANTHER" id="PTHR43727:SF2">
    <property type="entry name" value="GROUP IV DECARBOXYLASE"/>
    <property type="match status" value="1"/>
</dbReference>
<dbReference type="PRINTS" id="PR01179">
    <property type="entry name" value="ODADCRBXLASE"/>
</dbReference>
<feature type="binding site" evidence="5">
    <location>
        <position position="385"/>
    </location>
    <ligand>
        <name>pyridoxal 5'-phosphate</name>
        <dbReference type="ChEBI" id="CHEBI:597326"/>
    </ligand>
</feature>
<evidence type="ECO:0000256" key="2">
    <source>
        <dbReference type="ARBA" id="ARBA00022793"/>
    </source>
</evidence>
<feature type="binding site" evidence="5">
    <location>
        <position position="329"/>
    </location>
    <ligand>
        <name>substrate</name>
    </ligand>
</feature>
<dbReference type="Proteomes" id="UP000620075">
    <property type="component" value="Unassembled WGS sequence"/>
</dbReference>
<feature type="domain" description="Orn/DAP/Arg decarboxylase 2 N-terminal" evidence="10">
    <location>
        <begin position="39"/>
        <end position="291"/>
    </location>
</feature>
<feature type="binding site" evidence="5">
    <location>
        <position position="357"/>
    </location>
    <ligand>
        <name>substrate</name>
    </ligand>
</feature>
<dbReference type="GO" id="GO:0008836">
    <property type="term" value="F:diaminopimelate decarboxylase activity"/>
    <property type="evidence" value="ECO:0007669"/>
    <property type="project" value="UniProtKB-UniRule"/>
</dbReference>
<dbReference type="AlphaFoldDB" id="A0A934KFD9"/>
<dbReference type="EMBL" id="JAEKNQ010000021">
    <property type="protein sequence ID" value="MBJ7602627.1"/>
    <property type="molecule type" value="Genomic_DNA"/>
</dbReference>
<dbReference type="InterPro" id="IPR022644">
    <property type="entry name" value="De-COase2_N"/>
</dbReference>